<accession>A0ACC2HGY6</accession>
<reference evidence="1" key="1">
    <citation type="submission" date="2021-05" db="EMBL/GenBank/DDBJ databases">
        <authorList>
            <person name="Pan Q."/>
            <person name="Jouanno E."/>
            <person name="Zahm M."/>
            <person name="Klopp C."/>
            <person name="Cabau C."/>
            <person name="Louis A."/>
            <person name="Berthelot C."/>
            <person name="Parey E."/>
            <person name="Roest Crollius H."/>
            <person name="Montfort J."/>
            <person name="Robinson-Rechavi M."/>
            <person name="Bouchez O."/>
            <person name="Lampietro C."/>
            <person name="Lopez Roques C."/>
            <person name="Donnadieu C."/>
            <person name="Postlethwait J."/>
            <person name="Bobe J."/>
            <person name="Dillon D."/>
            <person name="Chandos A."/>
            <person name="von Hippel F."/>
            <person name="Guiguen Y."/>
        </authorList>
    </citation>
    <scope>NUCLEOTIDE SEQUENCE</scope>
    <source>
        <strain evidence="1">YG-Jan2019</strain>
    </source>
</reference>
<dbReference type="Proteomes" id="UP001157502">
    <property type="component" value="Chromosome 2"/>
</dbReference>
<gene>
    <name evidence="1" type="ORF">DPEC_G00022880</name>
</gene>
<sequence>MLLLGIKPQIFSEMAPLILTYFPVRGRGEVIRLMLKDQGVDFEEKVVTMEMWMEGTLKASCMFGQLPMFQDGDLTLYQTNAIRRHLARKLGVYGKDQREAALIDMMDEALEDILNKYIKLMFEKDDTGKEEYLKALAKDFKPFEKTLSSSGGFLVGNKISLADYALVMLLIHHQVLCPSFLDDYPNLQSYLKRMSARPNVQAYHQSDEFKNRPIVPKASSVERCKKAFQNHHTEQSQSYQLHQTKMGPYTITYFAVRGRCSALKIMLADKGQEWKEVVVDFPDWMKGSLKGTCVFGQLPKFQDGDLVLFQSNAMLRHLGRNHDAYGHDGKEAALIDMMCDGVEDLRLKYIKMIYQEYDTGKDAFIKDLPNHLDKFEAVMTKNKTGFLVGNKSSFADYNLFDLLLNLVVLSSTCLDSFPSLKSFVGKMSAQPKIKAFLDSDAYKKLPINGNGKQ</sequence>
<comment type="caution">
    <text evidence="1">The sequence shown here is derived from an EMBL/GenBank/DDBJ whole genome shotgun (WGS) entry which is preliminary data.</text>
</comment>
<evidence type="ECO:0000313" key="1">
    <source>
        <dbReference type="EMBL" id="KAJ8015123.1"/>
    </source>
</evidence>
<proteinExistence type="predicted"/>
<dbReference type="EMBL" id="CM055729">
    <property type="protein sequence ID" value="KAJ8015123.1"/>
    <property type="molecule type" value="Genomic_DNA"/>
</dbReference>
<keyword evidence="2" id="KW-1185">Reference proteome</keyword>
<evidence type="ECO:0000313" key="2">
    <source>
        <dbReference type="Proteomes" id="UP001157502"/>
    </source>
</evidence>
<organism evidence="1 2">
    <name type="scientific">Dallia pectoralis</name>
    <name type="common">Alaska blackfish</name>
    <dbReference type="NCBI Taxonomy" id="75939"/>
    <lineage>
        <taxon>Eukaryota</taxon>
        <taxon>Metazoa</taxon>
        <taxon>Chordata</taxon>
        <taxon>Craniata</taxon>
        <taxon>Vertebrata</taxon>
        <taxon>Euteleostomi</taxon>
        <taxon>Actinopterygii</taxon>
        <taxon>Neopterygii</taxon>
        <taxon>Teleostei</taxon>
        <taxon>Protacanthopterygii</taxon>
        <taxon>Esociformes</taxon>
        <taxon>Umbridae</taxon>
        <taxon>Dallia</taxon>
    </lineage>
</organism>
<name>A0ACC2HGY6_DALPE</name>
<protein>
    <submittedName>
        <fullName evidence="1">Uncharacterized protein</fullName>
    </submittedName>
</protein>